<dbReference type="Pfam" id="PF05795">
    <property type="entry name" value="Plasmodium_Vir"/>
    <property type="match status" value="1"/>
</dbReference>
<keyword evidence="1" id="KW-0472">Membrane</keyword>
<keyword evidence="1" id="KW-0812">Transmembrane</keyword>
<keyword evidence="1" id="KW-1133">Transmembrane helix</keyword>
<evidence type="ECO:0000256" key="1">
    <source>
        <dbReference type="SAM" id="Phobius"/>
    </source>
</evidence>
<organism evidence="2 3">
    <name type="scientific">Plasmodium vivax</name>
    <name type="common">malaria parasite P. vivax</name>
    <dbReference type="NCBI Taxonomy" id="5855"/>
    <lineage>
        <taxon>Eukaryota</taxon>
        <taxon>Sar</taxon>
        <taxon>Alveolata</taxon>
        <taxon>Apicomplexa</taxon>
        <taxon>Aconoidasida</taxon>
        <taxon>Haemosporida</taxon>
        <taxon>Plasmodiidae</taxon>
        <taxon>Plasmodium</taxon>
        <taxon>Plasmodium (Plasmodium)</taxon>
    </lineage>
</organism>
<name>A0A564ZP30_PLAVI</name>
<dbReference type="AlphaFoldDB" id="A0A564ZP30"/>
<accession>A0A564ZP30</accession>
<reference evidence="3" key="1">
    <citation type="submission" date="2016-07" db="EMBL/GenBank/DDBJ databases">
        <authorList>
            <consortium name="Pathogen Informatics"/>
        </authorList>
    </citation>
    <scope>NUCLEOTIDE SEQUENCE [LARGE SCALE GENOMIC DNA]</scope>
</reference>
<gene>
    <name evidence="2" type="ORF">PVP01_0300500</name>
</gene>
<sequence>MEHSIYNFVSTYSKYKDIYYDRTTDETSINDICEDYILPHFDPDVEQGSQESFRKVCSKVKNYLNYIKVNSESLDIPKCCKYLNYLLYDQAINKTLSGYTTISLYSELQKLYDEKSFNLIICNDHKEYVKDETYIKLNELITLYKDFDEYKASSEPKEDKECKCAWKCANSYKKYMKICEDGTQRDYCEALEEFRNTYNQHMQNGTKCKNVDIYLPSTKKDNIIVLITIPSIIILSICFLLFILYKFTTLCPCINDQKKKRKNMKES</sequence>
<dbReference type="VEuPathDB" id="PlasmoDB:PVW1_030007600"/>
<proteinExistence type="predicted"/>
<evidence type="ECO:0000313" key="3">
    <source>
        <dbReference type="Proteomes" id="UP000220605"/>
    </source>
</evidence>
<feature type="transmembrane region" description="Helical" evidence="1">
    <location>
        <begin position="223"/>
        <end position="245"/>
    </location>
</feature>
<dbReference type="VEuPathDB" id="PlasmoDB:PVPAM_000005000"/>
<dbReference type="Proteomes" id="UP000220605">
    <property type="component" value="Chromosome 3"/>
</dbReference>
<dbReference type="VEuPathDB" id="PlasmoDB:PVX_000020"/>
<dbReference type="VEuPathDB" id="PlasmoDB:PVP01_0300500"/>
<protein>
    <submittedName>
        <fullName evidence="2">VIR protein</fullName>
    </submittedName>
</protein>
<dbReference type="OrthoDB" id="383056at2759"/>
<evidence type="ECO:0000313" key="2">
    <source>
        <dbReference type="EMBL" id="VUZ93453.1"/>
    </source>
</evidence>
<dbReference type="InterPro" id="IPR008780">
    <property type="entry name" value="Plasmodium_Vir"/>
</dbReference>
<dbReference type="EMBL" id="LT635614">
    <property type="protein sequence ID" value="VUZ93453.1"/>
    <property type="molecule type" value="Genomic_DNA"/>
</dbReference>